<dbReference type="STRING" id="575540.Isop_0972"/>
<reference evidence="3 4" key="2">
    <citation type="journal article" date="2011" name="Stand. Genomic Sci.">
        <title>Complete genome sequence of Isosphaera pallida type strain (IS1B).</title>
        <authorList>
            <consortium name="US DOE Joint Genome Institute (JGI-PGF)"/>
            <person name="Goker M."/>
            <person name="Cleland D."/>
            <person name="Saunders E."/>
            <person name="Lapidus A."/>
            <person name="Nolan M."/>
            <person name="Lucas S."/>
            <person name="Hammon N."/>
            <person name="Deshpande S."/>
            <person name="Cheng J.F."/>
            <person name="Tapia R."/>
            <person name="Han C."/>
            <person name="Goodwin L."/>
            <person name="Pitluck S."/>
            <person name="Liolios K."/>
            <person name="Pagani I."/>
            <person name="Ivanova N."/>
            <person name="Mavromatis K."/>
            <person name="Pati A."/>
            <person name="Chen A."/>
            <person name="Palaniappan K."/>
            <person name="Land M."/>
            <person name="Hauser L."/>
            <person name="Chang Y.J."/>
            <person name="Jeffries C.D."/>
            <person name="Detter J.C."/>
            <person name="Beck B."/>
            <person name="Woyke T."/>
            <person name="Bristow J."/>
            <person name="Eisen J.A."/>
            <person name="Markowitz V."/>
            <person name="Hugenholtz P."/>
            <person name="Kyrpides N.C."/>
            <person name="Klenk H.P."/>
        </authorList>
    </citation>
    <scope>NUCLEOTIDE SEQUENCE [LARGE SCALE GENOMIC DNA]</scope>
    <source>
        <strain evidence="4">ATCC 43644 / DSM 9630 / IS1B</strain>
    </source>
</reference>
<evidence type="ECO:0000313" key="3">
    <source>
        <dbReference type="EMBL" id="ADV61561.1"/>
    </source>
</evidence>
<proteinExistence type="predicted"/>
<name>E8R3J4_ISOPI</name>
<evidence type="ECO:0000259" key="2">
    <source>
        <dbReference type="Pfam" id="PF04389"/>
    </source>
</evidence>
<dbReference type="Pfam" id="PF04389">
    <property type="entry name" value="Peptidase_M28"/>
    <property type="match status" value="1"/>
</dbReference>
<gene>
    <name evidence="3" type="ordered locus">Isop_0972</name>
</gene>
<keyword evidence="4" id="KW-1185">Reference proteome</keyword>
<dbReference type="InParanoid" id="E8R3J4"/>
<dbReference type="SUPFAM" id="SSF53187">
    <property type="entry name" value="Zn-dependent exopeptidases"/>
    <property type="match status" value="1"/>
</dbReference>
<dbReference type="GO" id="GO:0006508">
    <property type="term" value="P:proteolysis"/>
    <property type="evidence" value="ECO:0007669"/>
    <property type="project" value="InterPro"/>
</dbReference>
<reference key="1">
    <citation type="submission" date="2010-11" db="EMBL/GenBank/DDBJ databases">
        <title>The complete sequence of chromosome of Isophaera pallida ATCC 43644.</title>
        <authorList>
            <consortium name="US DOE Joint Genome Institute (JGI-PGF)"/>
            <person name="Lucas S."/>
            <person name="Copeland A."/>
            <person name="Lapidus A."/>
            <person name="Bruce D."/>
            <person name="Goodwin L."/>
            <person name="Pitluck S."/>
            <person name="Kyrpides N."/>
            <person name="Mavromatis K."/>
            <person name="Pagani I."/>
            <person name="Ivanova N."/>
            <person name="Saunders E."/>
            <person name="Brettin T."/>
            <person name="Detter J.C."/>
            <person name="Han C."/>
            <person name="Tapia R."/>
            <person name="Land M."/>
            <person name="Hauser L."/>
            <person name="Markowitz V."/>
            <person name="Cheng J.-F."/>
            <person name="Hugenholtz P."/>
            <person name="Woyke T."/>
            <person name="Wu D."/>
            <person name="Eisen J.A."/>
        </authorList>
    </citation>
    <scope>NUCLEOTIDE SEQUENCE</scope>
    <source>
        <strain>ATCC 43644</strain>
    </source>
</reference>
<dbReference type="eggNOG" id="COG2234">
    <property type="taxonomic scope" value="Bacteria"/>
</dbReference>
<dbReference type="Proteomes" id="UP000008631">
    <property type="component" value="Chromosome"/>
</dbReference>
<organism evidence="3 4">
    <name type="scientific">Isosphaera pallida (strain ATCC 43644 / DSM 9630 / IS1B)</name>
    <dbReference type="NCBI Taxonomy" id="575540"/>
    <lineage>
        <taxon>Bacteria</taxon>
        <taxon>Pseudomonadati</taxon>
        <taxon>Planctomycetota</taxon>
        <taxon>Planctomycetia</taxon>
        <taxon>Isosphaerales</taxon>
        <taxon>Isosphaeraceae</taxon>
        <taxon>Isosphaera</taxon>
    </lineage>
</organism>
<dbReference type="EMBL" id="CP002353">
    <property type="protein sequence ID" value="ADV61561.1"/>
    <property type="molecule type" value="Genomic_DNA"/>
</dbReference>
<dbReference type="OrthoDB" id="9762302at2"/>
<dbReference type="HOGENOM" id="CLU_019932_0_1_0"/>
<dbReference type="PANTHER" id="PTHR12147">
    <property type="entry name" value="METALLOPEPTIDASE M28 FAMILY MEMBER"/>
    <property type="match status" value="1"/>
</dbReference>
<dbReference type="InterPro" id="IPR007484">
    <property type="entry name" value="Peptidase_M28"/>
</dbReference>
<accession>E8R3J4</accession>
<feature type="domain" description="Peptidase M28" evidence="2">
    <location>
        <begin position="164"/>
        <end position="368"/>
    </location>
</feature>
<dbReference type="InterPro" id="IPR045175">
    <property type="entry name" value="M28_fam"/>
</dbReference>
<dbReference type="GO" id="GO:0008235">
    <property type="term" value="F:metalloexopeptidase activity"/>
    <property type="evidence" value="ECO:0007669"/>
    <property type="project" value="InterPro"/>
</dbReference>
<dbReference type="Gene3D" id="3.40.630.10">
    <property type="entry name" value="Zn peptidases"/>
    <property type="match status" value="1"/>
</dbReference>
<dbReference type="AlphaFoldDB" id="E8R3J4"/>
<dbReference type="PANTHER" id="PTHR12147:SF26">
    <property type="entry name" value="PEPTIDASE M28 DOMAIN-CONTAINING PROTEIN"/>
    <property type="match status" value="1"/>
</dbReference>
<feature type="region of interest" description="Disordered" evidence="1">
    <location>
        <begin position="1"/>
        <end position="37"/>
    </location>
</feature>
<feature type="compositionally biased region" description="Basic and acidic residues" evidence="1">
    <location>
        <begin position="28"/>
        <end position="37"/>
    </location>
</feature>
<protein>
    <submittedName>
        <fullName evidence="3">Peptidase M28</fullName>
    </submittedName>
</protein>
<evidence type="ECO:0000256" key="1">
    <source>
        <dbReference type="SAM" id="MobiDB-lite"/>
    </source>
</evidence>
<dbReference type="KEGG" id="ipa:Isop_0972"/>
<evidence type="ECO:0000313" key="4">
    <source>
        <dbReference type="Proteomes" id="UP000008631"/>
    </source>
</evidence>
<sequence>MTHLRFVPSDTTEPNGRRSMPILTKPNKANDRHPSDHPRVTRWLSWIAVPTALFVTFAPTTAQDQPLRLDPASARLERLRNDVTLLASPEFEGRSGLGAVKSAHFVEGRFRDLQLQPGFGVSYLQEIIPATARLPKPNLPQEIPPAQHDDAQAEASPRVVWGRNVAGALIGSDPQLSHEWIILSAHHDHLGKRGDVYYPGADDNASAVAMMLETARELTEQSRRGAGPSRSILFVAFDLEEVGLIGSRYFADHPPFPLDRVRLFITADMLGRSLAGVCDEFVFVMGSEHAPQLQPLLSDAAQGRSIRLAPLGVDVVGTRSDYAPFRSRHVPFLFFSTGESREYHTPRDVAETLNYPKLRETTELIADLVARASELRGNAAPSWSETPHHSLEEVRTIRDVLRRLQERGDEVQLDGLRNLAITRILPTLDRALERKAITPAERKAMVRVAQLVLSGLSNSSWF</sequence>